<dbReference type="Proteomes" id="UP001218218">
    <property type="component" value="Unassembled WGS sequence"/>
</dbReference>
<feature type="compositionally biased region" description="Basic and acidic residues" evidence="1">
    <location>
        <begin position="52"/>
        <end position="70"/>
    </location>
</feature>
<evidence type="ECO:0000256" key="1">
    <source>
        <dbReference type="SAM" id="MobiDB-lite"/>
    </source>
</evidence>
<sequence length="347" mass="39722">MQAEDGSIRSDVGNEREHRRVMQRLRRAKEDENTRELRRKNNSSARRLARSILDEPHRAQIRQSDAEAHRAHPHPQNTTWWDRVAVLNSFEIPEPLGLYWNRKCKNCNIQGLTNERLHDKCFVCGPYGTHYQPPLPLYPDEWDPFIYDRKTANLSRKLNNTFTLTAIAVHDGDLMKFGPGVSAVTLNGAWIAATLAGLQRVNPFIKKLQCLNAHSGDDDIALHLEHSDTNSQEIATIISLAPTSPPSRRKLVIRRKGNDKPIYLDILSPFVEPLHYLFLLPHGTMGWSPARLNAAGKKISQARWYRTRFFMNAEQMSKFSRLTDETNTNYAQESGWLMPGAPLRKLA</sequence>
<dbReference type="EMBL" id="JARIHO010000106">
    <property type="protein sequence ID" value="KAJ7303426.1"/>
    <property type="molecule type" value="Genomic_DNA"/>
</dbReference>
<keyword evidence="3" id="KW-1185">Reference proteome</keyword>
<evidence type="ECO:0000313" key="3">
    <source>
        <dbReference type="Proteomes" id="UP001218218"/>
    </source>
</evidence>
<protein>
    <submittedName>
        <fullName evidence="2">Uncharacterized protein</fullName>
    </submittedName>
</protein>
<feature type="compositionally biased region" description="Basic and acidic residues" evidence="1">
    <location>
        <begin position="1"/>
        <end position="20"/>
    </location>
</feature>
<name>A0AAD6Z1R3_9AGAR</name>
<gene>
    <name evidence="2" type="ORF">DFH08DRAFT_986473</name>
</gene>
<feature type="region of interest" description="Disordered" evidence="1">
    <location>
        <begin position="1"/>
        <end position="75"/>
    </location>
</feature>
<organism evidence="2 3">
    <name type="scientific">Mycena albidolilacea</name>
    <dbReference type="NCBI Taxonomy" id="1033008"/>
    <lineage>
        <taxon>Eukaryota</taxon>
        <taxon>Fungi</taxon>
        <taxon>Dikarya</taxon>
        <taxon>Basidiomycota</taxon>
        <taxon>Agaricomycotina</taxon>
        <taxon>Agaricomycetes</taxon>
        <taxon>Agaricomycetidae</taxon>
        <taxon>Agaricales</taxon>
        <taxon>Marasmiineae</taxon>
        <taxon>Mycenaceae</taxon>
        <taxon>Mycena</taxon>
    </lineage>
</organism>
<dbReference type="AlphaFoldDB" id="A0AAD6Z1R3"/>
<proteinExistence type="predicted"/>
<accession>A0AAD6Z1R3</accession>
<evidence type="ECO:0000313" key="2">
    <source>
        <dbReference type="EMBL" id="KAJ7303426.1"/>
    </source>
</evidence>
<comment type="caution">
    <text evidence="2">The sequence shown here is derived from an EMBL/GenBank/DDBJ whole genome shotgun (WGS) entry which is preliminary data.</text>
</comment>
<reference evidence="2" key="1">
    <citation type="submission" date="2023-03" db="EMBL/GenBank/DDBJ databases">
        <title>Massive genome expansion in bonnet fungi (Mycena s.s.) driven by repeated elements and novel gene families across ecological guilds.</title>
        <authorList>
            <consortium name="Lawrence Berkeley National Laboratory"/>
            <person name="Harder C.B."/>
            <person name="Miyauchi S."/>
            <person name="Viragh M."/>
            <person name="Kuo A."/>
            <person name="Thoen E."/>
            <person name="Andreopoulos B."/>
            <person name="Lu D."/>
            <person name="Skrede I."/>
            <person name="Drula E."/>
            <person name="Henrissat B."/>
            <person name="Morin E."/>
            <person name="Kohler A."/>
            <person name="Barry K."/>
            <person name="LaButti K."/>
            <person name="Morin E."/>
            <person name="Salamov A."/>
            <person name="Lipzen A."/>
            <person name="Mereny Z."/>
            <person name="Hegedus B."/>
            <person name="Baldrian P."/>
            <person name="Stursova M."/>
            <person name="Weitz H."/>
            <person name="Taylor A."/>
            <person name="Grigoriev I.V."/>
            <person name="Nagy L.G."/>
            <person name="Martin F."/>
            <person name="Kauserud H."/>
        </authorList>
    </citation>
    <scope>NUCLEOTIDE SEQUENCE</scope>
    <source>
        <strain evidence="2">CBHHK002</strain>
    </source>
</reference>